<evidence type="ECO:0000313" key="2">
    <source>
        <dbReference type="Proteomes" id="UP000222655"/>
    </source>
</evidence>
<evidence type="ECO:0000313" key="1">
    <source>
        <dbReference type="EMBL" id="AKO61428.1"/>
    </source>
</evidence>
<dbReference type="EMBL" id="KR422353">
    <property type="protein sequence ID" value="AKO61428.1"/>
    <property type="molecule type" value="Genomic_DNA"/>
</dbReference>
<reference evidence="1 2" key="1">
    <citation type="journal article" date="2016" name="PLoS ONE">
        <title>Three New Escherichia coli Phages from the Human Gut Show Promising Potential for Phage Therapy.</title>
        <authorList>
            <person name="Dalmasso M."/>
            <person name="Strain R."/>
            <person name="Neve H."/>
            <person name="Franz C.M."/>
            <person name="Cousin F.J."/>
            <person name="Ross R.P."/>
            <person name="Hill C."/>
        </authorList>
    </citation>
    <scope>NUCLEOTIDE SEQUENCE [LARGE SCALE GENOMIC DNA]</scope>
</reference>
<keyword evidence="2" id="KW-1185">Reference proteome</keyword>
<proteinExistence type="predicted"/>
<accession>A0A0U2DA21</accession>
<sequence length="42" mass="4985">MKIGESHVCRTIHYDAARYLENKSSSIRFNDSLYYPCINYPK</sequence>
<dbReference type="Proteomes" id="UP000222655">
    <property type="component" value="Segment"/>
</dbReference>
<gene>
    <name evidence="1" type="ORF">APCEc03_027</name>
</gene>
<organism evidence="1 2">
    <name type="scientific">Escherichia phage phiAPCEc03</name>
    <dbReference type="NCBI Taxonomy" id="1655307"/>
    <lineage>
        <taxon>Viruses</taxon>
        <taxon>Duplodnaviria</taxon>
        <taxon>Heunggongvirae</taxon>
        <taxon>Uroviricota</taxon>
        <taxon>Caudoviricetes</taxon>
        <taxon>Demerecviridae</taxon>
        <taxon>Markadamsvirinae</taxon>
        <taxon>Tequintavirus</taxon>
        <taxon>Tequintavirus APCEc03</taxon>
    </lineage>
</organism>
<protein>
    <submittedName>
        <fullName evidence="1">Uncharacterized protein</fullName>
    </submittedName>
</protein>
<name>A0A0U2DA21_9CAUD</name>